<name>A0ABV1RHG6_9ALTE</name>
<feature type="domain" description="DUF5916" evidence="2">
    <location>
        <begin position="219"/>
        <end position="323"/>
    </location>
</feature>
<reference evidence="3 4" key="1">
    <citation type="submission" date="2024-06" db="EMBL/GenBank/DDBJ databases">
        <authorList>
            <person name="Chen R.Y."/>
        </authorList>
    </citation>
    <scope>NUCLEOTIDE SEQUENCE [LARGE SCALE GENOMIC DNA]</scope>
    <source>
        <strain evidence="3 4">D2</strain>
    </source>
</reference>
<dbReference type="EMBL" id="JBELOE010000211">
    <property type="protein sequence ID" value="MER2492391.1"/>
    <property type="molecule type" value="Genomic_DNA"/>
</dbReference>
<dbReference type="InterPro" id="IPR010502">
    <property type="entry name" value="Carb-bd_dom_fam9"/>
</dbReference>
<evidence type="ECO:0000313" key="3">
    <source>
        <dbReference type="EMBL" id="MER2492391.1"/>
    </source>
</evidence>
<proteinExistence type="predicted"/>
<dbReference type="CDD" id="cd09618">
    <property type="entry name" value="CBM9_like_2"/>
    <property type="match status" value="1"/>
</dbReference>
<accession>A0ABV1RHG6</accession>
<evidence type="ECO:0000259" key="2">
    <source>
        <dbReference type="Pfam" id="PF19313"/>
    </source>
</evidence>
<keyword evidence="4" id="KW-1185">Reference proteome</keyword>
<dbReference type="Pfam" id="PF19313">
    <property type="entry name" value="DUF5916"/>
    <property type="match status" value="2"/>
</dbReference>
<organism evidence="3 4">
    <name type="scientific">Catenovulum sediminis</name>
    <dbReference type="NCBI Taxonomy" id="1740262"/>
    <lineage>
        <taxon>Bacteria</taxon>
        <taxon>Pseudomonadati</taxon>
        <taxon>Pseudomonadota</taxon>
        <taxon>Gammaproteobacteria</taxon>
        <taxon>Alteromonadales</taxon>
        <taxon>Alteromonadaceae</taxon>
        <taxon>Catenovulum</taxon>
    </lineage>
</organism>
<feature type="domain" description="Carbohydrate-binding" evidence="1">
    <location>
        <begin position="21"/>
        <end position="162"/>
    </location>
</feature>
<gene>
    <name evidence="3" type="ORF">ABS311_10920</name>
</gene>
<dbReference type="Gene3D" id="2.60.40.1190">
    <property type="match status" value="1"/>
</dbReference>
<comment type="caution">
    <text evidence="3">The sequence shown here is derived from an EMBL/GenBank/DDBJ whole genome shotgun (WGS) entry which is preliminary data.</text>
</comment>
<evidence type="ECO:0000259" key="1">
    <source>
        <dbReference type="Pfam" id="PF06452"/>
    </source>
</evidence>
<dbReference type="RefSeq" id="WP_350401908.1">
    <property type="nucleotide sequence ID" value="NZ_JBELOE010000211.1"/>
</dbReference>
<dbReference type="Proteomes" id="UP001467690">
    <property type="component" value="Unassembled WGS sequence"/>
</dbReference>
<evidence type="ECO:0000313" key="4">
    <source>
        <dbReference type="Proteomes" id="UP001467690"/>
    </source>
</evidence>
<feature type="domain" description="DUF5916" evidence="2">
    <location>
        <begin position="386"/>
        <end position="541"/>
    </location>
</feature>
<sequence length="716" mass="82750">MSSRLLADTVDIPNLSAQLVVDGQLNEAVWQKAAAFRLNYVTFPYDNIEPPVQTTAFVFYDAHYLYVGFKAEDNTPERIRSHLKDRDMVWSDDLVGFKLDTYNNAKFAYQFFINPDSVQIDSLANEFDKTSADDWNAIWKASAQLTPNGYQAEFKIPFDQLSFVDSTQLKNWKIELIRRYPRNLDYHISNVKKDKNQECELCQMQNIRGFTKATTASQLLVTPTVSLIRQKQREHWQADNWQTDDSVQLGADINWQINSNSKLNATINPDFSQVEEDSAQLDVNTTYSLYYDEKRRFFVENSDQFGSLFDLLHTRNIAQPEIGVKFVNRSEKHSFATLLTNDESTFVQVPDILSSRIVEYQHKSTNAAARYRFDSSKYFSIGGLATVRQSDNYHNHVVALDSKYSLTDSTAIEGQIVWSDTAYPDSFNQTDPKSGSAWQVKLNHNQRNFWFNAEYQQIEQNFRADLGFVSSVNRRHQKVRAGYVEYDQQSAWNQFEFWLGGEKKSTLDNQPIEDNVEIQFNVKGPKQSRISTGAGIQHKVGRDLQQGLFNTNFAFFYGEMNLTPTVFSSVLLLRAKAVDYANNRQGDKFQIQPIVKWNLNKHLNVEVIHTYENMDSAGDDLYLVNLSDLRFSYQYNHSHKSSLSLLYNNIKHNLQNYPNSDPAKYQKLSAKFVHSWRFDAFTAAYFGLSVNMINNEVLQQLTTQQKAVFFKVSYTF</sequence>
<protein>
    <submittedName>
        <fullName evidence="3">DUF5916 domain-containing protein</fullName>
    </submittedName>
</protein>
<dbReference type="Pfam" id="PF06452">
    <property type="entry name" value="CBM9_1"/>
    <property type="match status" value="1"/>
</dbReference>
<dbReference type="InterPro" id="IPR045670">
    <property type="entry name" value="DUF5916"/>
</dbReference>
<dbReference type="SUPFAM" id="SSF49344">
    <property type="entry name" value="CBD9-like"/>
    <property type="match status" value="1"/>
</dbReference>